<dbReference type="EMBL" id="OC887547">
    <property type="protein sequence ID" value="CAD7645006.1"/>
    <property type="molecule type" value="Genomic_DNA"/>
</dbReference>
<name>A0A7R9LNL9_9ACAR</name>
<dbReference type="EMBL" id="OC866601">
    <property type="protein sequence ID" value="CAD7633048.1"/>
    <property type="molecule type" value="Genomic_DNA"/>
</dbReference>
<evidence type="ECO:0000256" key="1">
    <source>
        <dbReference type="ARBA" id="ARBA00023242"/>
    </source>
</evidence>
<dbReference type="PANTHER" id="PTHR23110:SF109">
    <property type="entry name" value="FI07618P-RELATED"/>
    <property type="match status" value="1"/>
</dbReference>
<feature type="domain" description="BTB" evidence="2">
    <location>
        <begin position="35"/>
        <end position="54"/>
    </location>
</feature>
<accession>A0A7R9LNL9</accession>
<dbReference type="SUPFAM" id="SSF54695">
    <property type="entry name" value="POZ domain"/>
    <property type="match status" value="1"/>
</dbReference>
<dbReference type="AlphaFoldDB" id="A0A7R9LNL9"/>
<organism evidence="4">
    <name type="scientific">Medioppia subpectinata</name>
    <dbReference type="NCBI Taxonomy" id="1979941"/>
    <lineage>
        <taxon>Eukaryota</taxon>
        <taxon>Metazoa</taxon>
        <taxon>Ecdysozoa</taxon>
        <taxon>Arthropoda</taxon>
        <taxon>Chelicerata</taxon>
        <taxon>Arachnida</taxon>
        <taxon>Acari</taxon>
        <taxon>Acariformes</taxon>
        <taxon>Sarcoptiformes</taxon>
        <taxon>Oribatida</taxon>
        <taxon>Brachypylina</taxon>
        <taxon>Oppioidea</taxon>
        <taxon>Oppiidae</taxon>
        <taxon>Medioppia</taxon>
    </lineage>
</organism>
<reference evidence="4" key="1">
    <citation type="submission" date="2020-11" db="EMBL/GenBank/DDBJ databases">
        <authorList>
            <person name="Tran Van P."/>
        </authorList>
    </citation>
    <scope>NUCLEOTIDE SEQUENCE</scope>
</reference>
<dbReference type="InterPro" id="IPR000210">
    <property type="entry name" value="BTB/POZ_dom"/>
</dbReference>
<dbReference type="Proteomes" id="UP000759131">
    <property type="component" value="Unassembled WGS sequence"/>
</dbReference>
<dbReference type="PROSITE" id="PS50097">
    <property type="entry name" value="BTB"/>
    <property type="match status" value="1"/>
</dbReference>
<evidence type="ECO:0000313" key="5">
    <source>
        <dbReference type="Proteomes" id="UP000759131"/>
    </source>
</evidence>
<protein>
    <recommendedName>
        <fullName evidence="2">BTB domain-containing protein</fullName>
    </recommendedName>
</protein>
<dbReference type="GO" id="GO:0005634">
    <property type="term" value="C:nucleus"/>
    <property type="evidence" value="ECO:0007669"/>
    <property type="project" value="TreeGrafter"/>
</dbReference>
<proteinExistence type="predicted"/>
<dbReference type="PANTHER" id="PTHR23110">
    <property type="entry name" value="BTB DOMAIN TRANSCRIPTION FACTOR"/>
    <property type="match status" value="1"/>
</dbReference>
<feature type="non-terminal residue" evidence="4">
    <location>
        <position position="54"/>
    </location>
</feature>
<dbReference type="EMBL" id="CAJPIZ010012026">
    <property type="protein sequence ID" value="CAG2113478.1"/>
    <property type="molecule type" value="Genomic_DNA"/>
</dbReference>
<keyword evidence="5" id="KW-1185">Reference proteome</keyword>
<dbReference type="GO" id="GO:0006357">
    <property type="term" value="P:regulation of transcription by RNA polymerase II"/>
    <property type="evidence" value="ECO:0007669"/>
    <property type="project" value="TreeGrafter"/>
</dbReference>
<dbReference type="InterPro" id="IPR051095">
    <property type="entry name" value="Dros_DevTransReg"/>
</dbReference>
<evidence type="ECO:0000313" key="4">
    <source>
        <dbReference type="EMBL" id="CAD7645006.1"/>
    </source>
</evidence>
<gene>
    <name evidence="3" type="ORF">OSB1V03_LOCUS13447</name>
    <name evidence="4" type="ORF">OSB1V03_LOCUS20308</name>
</gene>
<evidence type="ECO:0000259" key="2">
    <source>
        <dbReference type="PROSITE" id="PS50097"/>
    </source>
</evidence>
<sequence>MANSSSNLAFCLEYNNHKTDMLDAFDDYLRTESMVDAMLSCEGRVIKAHKVVLS</sequence>
<dbReference type="EMBL" id="CAJPIZ010032972">
    <property type="protein sequence ID" value="CAG2120361.1"/>
    <property type="molecule type" value="Genomic_DNA"/>
</dbReference>
<dbReference type="Gene3D" id="3.30.710.10">
    <property type="entry name" value="Potassium Channel Kv1.1, Chain A"/>
    <property type="match status" value="1"/>
</dbReference>
<dbReference type="OrthoDB" id="9978265at2759"/>
<dbReference type="InterPro" id="IPR011333">
    <property type="entry name" value="SKP1/BTB/POZ_sf"/>
</dbReference>
<keyword evidence="1" id="KW-0539">Nucleus</keyword>
<evidence type="ECO:0000313" key="3">
    <source>
        <dbReference type="EMBL" id="CAD7633048.1"/>
    </source>
</evidence>